<dbReference type="OrthoDB" id="9806127at2"/>
<evidence type="ECO:0000256" key="6">
    <source>
        <dbReference type="ARBA" id="ARBA00022840"/>
    </source>
</evidence>
<comment type="subcellular location">
    <subcellularLocation>
        <location evidence="1">Cell membrane</location>
        <topology evidence="1">Multi-pass membrane protein</topology>
    </subcellularLocation>
</comment>
<feature type="domain" description="ABC transporter" evidence="12">
    <location>
        <begin position="402"/>
        <end position="644"/>
    </location>
</feature>
<dbReference type="GO" id="GO:0005886">
    <property type="term" value="C:plasma membrane"/>
    <property type="evidence" value="ECO:0007669"/>
    <property type="project" value="UniProtKB-SubCell"/>
</dbReference>
<dbReference type="GO" id="GO:0005524">
    <property type="term" value="F:ATP binding"/>
    <property type="evidence" value="ECO:0007669"/>
    <property type="project" value="UniProtKB-KW"/>
</dbReference>
<feature type="transmembrane region" description="Helical" evidence="11">
    <location>
        <begin position="79"/>
        <end position="101"/>
    </location>
</feature>
<protein>
    <submittedName>
        <fullName evidence="14">ABC transporter permease</fullName>
    </submittedName>
</protein>
<dbReference type="InterPro" id="IPR003593">
    <property type="entry name" value="AAA+_ATPase"/>
</dbReference>
<dbReference type="PROSITE" id="PS00211">
    <property type="entry name" value="ABC_TRANSPORTER_1"/>
    <property type="match status" value="1"/>
</dbReference>
<accession>A0A2T8FAU4</accession>
<evidence type="ECO:0000256" key="1">
    <source>
        <dbReference type="ARBA" id="ARBA00004651"/>
    </source>
</evidence>
<evidence type="ECO:0000313" key="14">
    <source>
        <dbReference type="EMBL" id="PVG82838.1"/>
    </source>
</evidence>
<keyword evidence="2" id="KW-0813">Transport</keyword>
<feature type="domain" description="ABC transmembrane type-1" evidence="13">
    <location>
        <begin position="81"/>
        <end position="368"/>
    </location>
</feature>
<evidence type="ECO:0000256" key="4">
    <source>
        <dbReference type="ARBA" id="ARBA00022692"/>
    </source>
</evidence>
<dbReference type="SMART" id="SM00382">
    <property type="entry name" value="AAA"/>
    <property type="match status" value="1"/>
</dbReference>
<keyword evidence="3" id="KW-1003">Cell membrane</keyword>
<evidence type="ECO:0000256" key="5">
    <source>
        <dbReference type="ARBA" id="ARBA00022741"/>
    </source>
</evidence>
<dbReference type="InterPro" id="IPR003439">
    <property type="entry name" value="ABC_transporter-like_ATP-bd"/>
</dbReference>
<dbReference type="SUPFAM" id="SSF52540">
    <property type="entry name" value="P-loop containing nucleoside triphosphate hydrolases"/>
    <property type="match status" value="1"/>
</dbReference>
<keyword evidence="15" id="KW-1185">Reference proteome</keyword>
<comment type="caution">
    <text evidence="14">The sequence shown here is derived from an EMBL/GenBank/DDBJ whole genome shotgun (WGS) entry which is preliminary data.</text>
</comment>
<keyword evidence="8 11" id="KW-0472">Membrane</keyword>
<comment type="similarity">
    <text evidence="9">Belongs to the ABC transporter superfamily. Lipid exporter (TC 3.A.1.106) family.</text>
</comment>
<feature type="transmembrane region" description="Helical" evidence="11">
    <location>
        <begin position="223"/>
        <end position="243"/>
    </location>
</feature>
<dbReference type="PROSITE" id="PS50929">
    <property type="entry name" value="ABC_TM1F"/>
    <property type="match status" value="1"/>
</dbReference>
<dbReference type="InterPro" id="IPR011527">
    <property type="entry name" value="ABC1_TM_dom"/>
</dbReference>
<dbReference type="EMBL" id="QDGZ01000004">
    <property type="protein sequence ID" value="PVG82838.1"/>
    <property type="molecule type" value="Genomic_DNA"/>
</dbReference>
<keyword evidence="6" id="KW-0067">ATP-binding</keyword>
<organism evidence="14 15">
    <name type="scientific">Nocardioides gansuensis</name>
    <dbReference type="NCBI Taxonomy" id="2138300"/>
    <lineage>
        <taxon>Bacteria</taxon>
        <taxon>Bacillati</taxon>
        <taxon>Actinomycetota</taxon>
        <taxon>Actinomycetes</taxon>
        <taxon>Propionibacteriales</taxon>
        <taxon>Nocardioidaceae</taxon>
        <taxon>Nocardioides</taxon>
    </lineage>
</organism>
<evidence type="ECO:0000256" key="9">
    <source>
        <dbReference type="ARBA" id="ARBA00061644"/>
    </source>
</evidence>
<dbReference type="InterPro" id="IPR039421">
    <property type="entry name" value="Type_1_exporter"/>
</dbReference>
<dbReference type="PROSITE" id="PS50893">
    <property type="entry name" value="ABC_TRANSPORTER_2"/>
    <property type="match status" value="1"/>
</dbReference>
<dbReference type="GO" id="GO:0140359">
    <property type="term" value="F:ABC-type transporter activity"/>
    <property type="evidence" value="ECO:0007669"/>
    <property type="project" value="InterPro"/>
</dbReference>
<dbReference type="PANTHER" id="PTHR24221">
    <property type="entry name" value="ATP-BINDING CASSETTE SUB-FAMILY B"/>
    <property type="match status" value="1"/>
</dbReference>
<evidence type="ECO:0000256" key="2">
    <source>
        <dbReference type="ARBA" id="ARBA00022448"/>
    </source>
</evidence>
<keyword evidence="5" id="KW-0547">Nucleotide-binding</keyword>
<dbReference type="SUPFAM" id="SSF90123">
    <property type="entry name" value="ABC transporter transmembrane region"/>
    <property type="match status" value="1"/>
</dbReference>
<evidence type="ECO:0000256" key="10">
    <source>
        <dbReference type="SAM" id="MobiDB-lite"/>
    </source>
</evidence>
<feature type="transmembrane region" description="Helical" evidence="11">
    <location>
        <begin position="345"/>
        <end position="364"/>
    </location>
</feature>
<dbReference type="GO" id="GO:0016887">
    <property type="term" value="F:ATP hydrolysis activity"/>
    <property type="evidence" value="ECO:0007669"/>
    <property type="project" value="InterPro"/>
</dbReference>
<dbReference type="PANTHER" id="PTHR24221:SF654">
    <property type="entry name" value="ATP-BINDING CASSETTE SUB-FAMILY B MEMBER 6"/>
    <property type="match status" value="1"/>
</dbReference>
<dbReference type="Proteomes" id="UP000246018">
    <property type="component" value="Unassembled WGS sequence"/>
</dbReference>
<dbReference type="Pfam" id="PF00005">
    <property type="entry name" value="ABC_tran"/>
    <property type="match status" value="1"/>
</dbReference>
<dbReference type="InterPro" id="IPR017871">
    <property type="entry name" value="ABC_transporter-like_CS"/>
</dbReference>
<evidence type="ECO:0000256" key="7">
    <source>
        <dbReference type="ARBA" id="ARBA00022989"/>
    </source>
</evidence>
<gene>
    <name evidence="14" type="ORF">DDE18_10800</name>
</gene>
<feature type="compositionally biased region" description="Basic and acidic residues" evidence="10">
    <location>
        <begin position="48"/>
        <end position="58"/>
    </location>
</feature>
<keyword evidence="4 11" id="KW-0812">Transmembrane</keyword>
<sequence>MPSSVVACAAALTLAVPCRWPLSVAGNSLTGRGGCARQRDETWDEGERDGVGSEESQRRSTTLEGFRVLGHAIRREPGIFVLSTLGSVLFAVLTVADAWVLGWATDHVVIPAFETGEIGAGLLWAVLGLFLGVAILRAVGIVARRLGAGVMQYRMQAHTRRAVTRQYLTLPMEWHQRHPTGQLLSNAYSDVEAAWAPIAPLPMALGTVVMMVIAVVQMLLADVVMALVGLLVFPLVLVANLAYQRLASPLMTHAQGLRAEVSEIAHESFDGAMVVKTLGREGEETERFRAKAHELRDVNIRVGRIRAAFDPTLASLPNVGVLVVLAVGVARVTSGQTDAGDVVTVAYLLTIVSFPIRAIGWLLGEFPRSVVGFRRTRAVIEATGSMPHGGEALPTTPVGARLEVDGLRYSYDEEAPLLQGLSFDVEPGRTVAIVGATASGKSTLTSLLTRLVDPDGGRILVDGADLRDLAHGELARSVALVPQNAFLFDDTVRGNVTLGAEVPDEDVWAALRAAQADGFVAALPHGLDTRLGERGTSLSGGQRQRISLARALVRRPRLLILDDATSAVDPEVEARILATLRHGAMGDGDSTGGSDTTLVVVAYRKATISLADDVIHLQDGRVAGRGHHADLLSSSPAYARLVNAYEQAAHEAGER</sequence>
<dbReference type="InterPro" id="IPR027417">
    <property type="entry name" value="P-loop_NTPase"/>
</dbReference>
<proteinExistence type="inferred from homology"/>
<evidence type="ECO:0000259" key="12">
    <source>
        <dbReference type="PROSITE" id="PS50893"/>
    </source>
</evidence>
<evidence type="ECO:0000256" key="3">
    <source>
        <dbReference type="ARBA" id="ARBA00022475"/>
    </source>
</evidence>
<feature type="region of interest" description="Disordered" evidence="10">
    <location>
        <begin position="30"/>
        <end position="58"/>
    </location>
</feature>
<dbReference type="AlphaFoldDB" id="A0A2T8FAU4"/>
<evidence type="ECO:0000256" key="8">
    <source>
        <dbReference type="ARBA" id="ARBA00023136"/>
    </source>
</evidence>
<dbReference type="GO" id="GO:0034040">
    <property type="term" value="F:ATPase-coupled lipid transmembrane transporter activity"/>
    <property type="evidence" value="ECO:0007669"/>
    <property type="project" value="TreeGrafter"/>
</dbReference>
<evidence type="ECO:0000256" key="11">
    <source>
        <dbReference type="SAM" id="Phobius"/>
    </source>
</evidence>
<evidence type="ECO:0000313" key="15">
    <source>
        <dbReference type="Proteomes" id="UP000246018"/>
    </source>
</evidence>
<dbReference type="Pfam" id="PF00664">
    <property type="entry name" value="ABC_membrane"/>
    <property type="match status" value="1"/>
</dbReference>
<dbReference type="Gene3D" id="1.20.1560.10">
    <property type="entry name" value="ABC transporter type 1, transmembrane domain"/>
    <property type="match status" value="1"/>
</dbReference>
<dbReference type="Gene3D" id="3.40.50.300">
    <property type="entry name" value="P-loop containing nucleotide triphosphate hydrolases"/>
    <property type="match status" value="1"/>
</dbReference>
<evidence type="ECO:0000259" key="13">
    <source>
        <dbReference type="PROSITE" id="PS50929"/>
    </source>
</evidence>
<dbReference type="FunFam" id="3.40.50.300:FF:000299">
    <property type="entry name" value="ABC transporter ATP-binding protein/permease"/>
    <property type="match status" value="1"/>
</dbReference>
<name>A0A2T8FAU4_9ACTN</name>
<feature type="transmembrane region" description="Helical" evidence="11">
    <location>
        <begin position="121"/>
        <end position="143"/>
    </location>
</feature>
<dbReference type="InterPro" id="IPR036640">
    <property type="entry name" value="ABC1_TM_sf"/>
</dbReference>
<feature type="transmembrane region" description="Helical" evidence="11">
    <location>
        <begin position="313"/>
        <end position="333"/>
    </location>
</feature>
<keyword evidence="7 11" id="KW-1133">Transmembrane helix</keyword>
<feature type="transmembrane region" description="Helical" evidence="11">
    <location>
        <begin position="194"/>
        <end position="217"/>
    </location>
</feature>
<reference evidence="14 15" key="1">
    <citation type="submission" date="2018-04" db="EMBL/GenBank/DDBJ databases">
        <title>Genome of Nocardioides gansuensis WSJ-1.</title>
        <authorList>
            <person name="Wu S."/>
            <person name="Wang G."/>
        </authorList>
    </citation>
    <scope>NUCLEOTIDE SEQUENCE [LARGE SCALE GENOMIC DNA]</scope>
    <source>
        <strain evidence="14 15">WSJ-1</strain>
    </source>
</reference>